<accession>A0A8K0C6S9</accession>
<comment type="caution">
    <text evidence="14">The sequence shown here is derived from an EMBL/GenBank/DDBJ whole genome shotgun (WGS) entry which is preliminary data.</text>
</comment>
<keyword evidence="9 13" id="KW-0472">Membrane</keyword>
<proteinExistence type="inferred from homology"/>
<feature type="region of interest" description="Disordered" evidence="12">
    <location>
        <begin position="339"/>
        <end position="358"/>
    </location>
</feature>
<keyword evidence="3 11" id="KW-0444">Lipid biosynthesis</keyword>
<comment type="subcellular location">
    <subcellularLocation>
        <location evidence="1">Membrane</location>
        <topology evidence="1">Multi-pass membrane protein</topology>
    </subcellularLocation>
</comment>
<keyword evidence="6 13" id="KW-1133">Transmembrane helix</keyword>
<evidence type="ECO:0000256" key="13">
    <source>
        <dbReference type="SAM" id="Phobius"/>
    </source>
</evidence>
<evidence type="ECO:0000313" key="14">
    <source>
        <dbReference type="EMBL" id="KAF2879887.1"/>
    </source>
</evidence>
<keyword evidence="15" id="KW-1185">Reference proteome</keyword>
<dbReference type="EMBL" id="VTPC01091060">
    <property type="protein sequence ID" value="KAF2879887.1"/>
    <property type="molecule type" value="Genomic_DNA"/>
</dbReference>
<dbReference type="GO" id="GO:0006636">
    <property type="term" value="P:unsaturated fatty acid biosynthetic process"/>
    <property type="evidence" value="ECO:0007669"/>
    <property type="project" value="TreeGrafter"/>
</dbReference>
<name>A0A8K0C6S9_IGNLU</name>
<comment type="domain">
    <text evidence="11">The histidine box domains are involved in binding the catalytic metal ions.</text>
</comment>
<evidence type="ECO:0000256" key="2">
    <source>
        <dbReference type="ARBA" id="ARBA00009295"/>
    </source>
</evidence>
<evidence type="ECO:0000256" key="1">
    <source>
        <dbReference type="ARBA" id="ARBA00004141"/>
    </source>
</evidence>
<evidence type="ECO:0000256" key="7">
    <source>
        <dbReference type="ARBA" id="ARBA00023002"/>
    </source>
</evidence>
<keyword evidence="4 11" id="KW-0812">Transmembrane</keyword>
<dbReference type="GO" id="GO:0005506">
    <property type="term" value="F:iron ion binding"/>
    <property type="evidence" value="ECO:0007669"/>
    <property type="project" value="TreeGrafter"/>
</dbReference>
<feature type="transmembrane region" description="Helical" evidence="13">
    <location>
        <begin position="83"/>
        <end position="103"/>
    </location>
</feature>
<dbReference type="OrthoDB" id="10260134at2759"/>
<dbReference type="Proteomes" id="UP000801492">
    <property type="component" value="Unassembled WGS sequence"/>
</dbReference>
<feature type="transmembrane region" description="Helical" evidence="13">
    <location>
        <begin position="228"/>
        <end position="247"/>
    </location>
</feature>
<dbReference type="PANTHER" id="PTHR11351">
    <property type="entry name" value="ACYL-COA DESATURASE"/>
    <property type="match status" value="1"/>
</dbReference>
<dbReference type="PANTHER" id="PTHR11351:SF98">
    <property type="entry name" value="RE43130P"/>
    <property type="match status" value="1"/>
</dbReference>
<sequence>MAPNLLGNSALFLAEATTTEEPVPQVINRTTHRQNINAKQSSKLGHPRYRWQIVWRNVLAFAYLHTAGLYGLYLLVFACTGKTFLWCYLVALFGGQGITAGAHRLWAHRSYKAKLPLRIILMILQTAAFQNHIYEWVRDHRVHHKFTDTDADPHNAQRGFFFSHIGWLMVKKHKDVMIKGKTVDMSDLEADPVVMFQKKFYLVLVPIFCFAIPVLVPWYFWGENIWNCWFSIGMFRYAISLHFTWLVNSAAHIWGTKPYDKTIGPTENLGVAIAAFGEGWHNYHHVFPWDYKAAELGNYKVNPTTMILDGLSKIGWAYDLKTVSVDMVKKRVKRTGDGTRVFNDETSGNGDSHNHHHHHGGIWGWGDKDMKEEDIKDVEIYNRLTES</sequence>
<dbReference type="CDD" id="cd03505">
    <property type="entry name" value="Delta9-FADS-like"/>
    <property type="match status" value="1"/>
</dbReference>
<dbReference type="PRINTS" id="PR00075">
    <property type="entry name" value="FACDDSATRASE"/>
</dbReference>
<evidence type="ECO:0000256" key="6">
    <source>
        <dbReference type="ARBA" id="ARBA00022989"/>
    </source>
</evidence>
<keyword evidence="5" id="KW-0276">Fatty acid metabolism</keyword>
<dbReference type="GO" id="GO:0004768">
    <property type="term" value="F:stearoyl-CoA 9-desaturase activity"/>
    <property type="evidence" value="ECO:0007669"/>
    <property type="project" value="TreeGrafter"/>
</dbReference>
<reference evidence="14" key="1">
    <citation type="submission" date="2019-08" db="EMBL/GenBank/DDBJ databases">
        <title>The genome of the North American firefly Photinus pyralis.</title>
        <authorList>
            <consortium name="Photinus pyralis genome working group"/>
            <person name="Fallon T.R."/>
            <person name="Sander Lower S.E."/>
            <person name="Weng J.-K."/>
        </authorList>
    </citation>
    <scope>NUCLEOTIDE SEQUENCE</scope>
    <source>
        <strain evidence="14">TRF0915ILg1</strain>
        <tissue evidence="14">Whole body</tissue>
    </source>
</reference>
<evidence type="ECO:0000256" key="9">
    <source>
        <dbReference type="ARBA" id="ARBA00023136"/>
    </source>
</evidence>
<dbReference type="GO" id="GO:0005789">
    <property type="term" value="C:endoplasmic reticulum membrane"/>
    <property type="evidence" value="ECO:0007669"/>
    <property type="project" value="TreeGrafter"/>
</dbReference>
<comment type="cofactor">
    <cofactor evidence="11">
        <name>Fe(2+)</name>
        <dbReference type="ChEBI" id="CHEBI:29033"/>
    </cofactor>
</comment>
<gene>
    <name evidence="14" type="ORF">ILUMI_26282</name>
</gene>
<dbReference type="InterPro" id="IPR015876">
    <property type="entry name" value="Acyl-CoA_DS"/>
</dbReference>
<keyword evidence="8" id="KW-0443">Lipid metabolism</keyword>
<evidence type="ECO:0000256" key="5">
    <source>
        <dbReference type="ARBA" id="ARBA00022832"/>
    </source>
</evidence>
<protein>
    <submittedName>
        <fullName evidence="14">Uncharacterized protein</fullName>
    </submittedName>
</protein>
<evidence type="ECO:0000313" key="15">
    <source>
        <dbReference type="Proteomes" id="UP000801492"/>
    </source>
</evidence>
<keyword evidence="10 11" id="KW-0275">Fatty acid biosynthesis</keyword>
<evidence type="ECO:0000256" key="4">
    <source>
        <dbReference type="ARBA" id="ARBA00022692"/>
    </source>
</evidence>
<comment type="similarity">
    <text evidence="2 11">Belongs to the fatty acid desaturase type 1 family.</text>
</comment>
<keyword evidence="7 11" id="KW-0560">Oxidoreductase</keyword>
<evidence type="ECO:0000256" key="10">
    <source>
        <dbReference type="ARBA" id="ARBA00023160"/>
    </source>
</evidence>
<dbReference type="AlphaFoldDB" id="A0A8K0C6S9"/>
<evidence type="ECO:0000256" key="12">
    <source>
        <dbReference type="SAM" id="MobiDB-lite"/>
    </source>
</evidence>
<evidence type="ECO:0000256" key="8">
    <source>
        <dbReference type="ARBA" id="ARBA00023098"/>
    </source>
</evidence>
<evidence type="ECO:0000256" key="11">
    <source>
        <dbReference type="RuleBase" id="RU000581"/>
    </source>
</evidence>
<organism evidence="14 15">
    <name type="scientific">Ignelater luminosus</name>
    <name type="common">Cucubano</name>
    <name type="synonym">Pyrophorus luminosus</name>
    <dbReference type="NCBI Taxonomy" id="2038154"/>
    <lineage>
        <taxon>Eukaryota</taxon>
        <taxon>Metazoa</taxon>
        <taxon>Ecdysozoa</taxon>
        <taxon>Arthropoda</taxon>
        <taxon>Hexapoda</taxon>
        <taxon>Insecta</taxon>
        <taxon>Pterygota</taxon>
        <taxon>Neoptera</taxon>
        <taxon>Endopterygota</taxon>
        <taxon>Coleoptera</taxon>
        <taxon>Polyphaga</taxon>
        <taxon>Elateriformia</taxon>
        <taxon>Elateroidea</taxon>
        <taxon>Elateridae</taxon>
        <taxon>Agrypninae</taxon>
        <taxon>Pyrophorini</taxon>
        <taxon>Ignelater</taxon>
    </lineage>
</organism>
<feature type="transmembrane region" description="Helical" evidence="13">
    <location>
        <begin position="200"/>
        <end position="221"/>
    </location>
</feature>
<evidence type="ECO:0000256" key="3">
    <source>
        <dbReference type="ARBA" id="ARBA00022516"/>
    </source>
</evidence>
<feature type="transmembrane region" description="Helical" evidence="13">
    <location>
        <begin position="58"/>
        <end position="77"/>
    </location>
</feature>